<sequence length="1122" mass="130454">MQFNDAQLRAITSEKELILVSAGAGSGKTRVLTERFIHLCELRLQDPDHPVGATVDEMVAITFTEKAAREMKDRIRKRLAEKEKEAQSKTEQNFWFEQKEAMERANISTFHSFCQRLLSQYAMAADLIPHSRVMDDVQARGRKRTILKLMFEEKEFHEMALPFLLIMSKKQLGETIEQLHNHIRELIVGEEAIDNLETEKMLDIQRQAKEKNQGKLVQQFHEKARNCIHAFPPLEDLTKAQRGHVEKILDGFEHLSPPSDPNEYMEKVASFMPSRSDKRWAEKAPALYELYTEHWKPLKDSWKLIGGEINVTDEVKQFMDRFLVLLKEFSSRYENEKKLGGLLDFSDLQQKAVALLDNHSIKEACKRQFRHMMVDEFQDTNKLQLEMLERIEPVYQFIVGDQKQSIYRFRGANVSLMNEREELAEKSSNGEVILMNQNYRTTAPVIEAVNELFSHAMTDVRTHSFETVYAPLEPNRAGEQEEEKRVELMIVEKDEEGETTSYDLLANRIIEMVETKSPHVNQDDTWLEPRFGHMAILIPARSHLLTLERALLNKNIPYVVNGGVGFFERQEILDYITLLKWLNRPFEELHLLAVLRSPMCGLTVDELIYMKRQLEENESFYQLVYDENHKAFDSLSSRIQEVCHKISRWLNQWTPFRTEPSLEHTLSDIFSTTGLRTSLMLQTNGLQKVRNVEKLIQTIVDERQVNLEMILMELDDRIALSDKEGESEVERVDGDFVQIMTVHASKGLEFPIVFLPQLERSIQGDKGTIRFDHELGIVMNLEEEAADLDENSHLYQTPGFELVKETANAEAKEEAKRLFYVAMTRARDYLYMIGEDSNTADTWLSMTRNALEQTNLASKVNILEDVLEKEPILREPKTYPIPQLVERKEVSLTLSVSEIMLFMKDPVAYYKRYVLGLPDLFEKEEEVIQRGMNIDATFLGTLVHRACELRDNGLRNEAAIREALREEEEQGADVSSYEHEMSTLMNSYTDDRKQQLGETVESEWSFVTTIEGVDVIGEIDKVTKRDGAFHIIDFKTNRIRQSGKELFQYYWSQLYLYQIAYEQETDHTIETMSLFVFRDQVNPVHQLQKKAEEEEAVRKAVRTLRQLRSQNAGKADYEAIQF</sequence>
<dbReference type="Gene3D" id="1.10.486.10">
    <property type="entry name" value="PCRA, domain 4"/>
    <property type="match status" value="1"/>
</dbReference>
<dbReference type="PANTHER" id="PTHR11070:SF48">
    <property type="entry name" value="ATP-DEPENDENT HELICASE_NUCLEASE SUBUNIT A"/>
    <property type="match status" value="1"/>
</dbReference>
<dbReference type="InterPro" id="IPR027417">
    <property type="entry name" value="P-loop_NTPase"/>
</dbReference>
<dbReference type="Gene3D" id="3.90.320.10">
    <property type="match status" value="1"/>
</dbReference>
<feature type="domain" description="UvrD-like helicase ATP-binding" evidence="16">
    <location>
        <begin position="1"/>
        <end position="442"/>
    </location>
</feature>
<proteinExistence type="predicted"/>
<dbReference type="GO" id="GO:0033202">
    <property type="term" value="C:DNA helicase complex"/>
    <property type="evidence" value="ECO:0007669"/>
    <property type="project" value="TreeGrafter"/>
</dbReference>
<comment type="catalytic activity">
    <reaction evidence="13">
        <text>ATP + H2O = ADP + phosphate + H(+)</text>
        <dbReference type="Rhea" id="RHEA:13065"/>
        <dbReference type="ChEBI" id="CHEBI:15377"/>
        <dbReference type="ChEBI" id="CHEBI:15378"/>
        <dbReference type="ChEBI" id="CHEBI:30616"/>
        <dbReference type="ChEBI" id="CHEBI:43474"/>
        <dbReference type="ChEBI" id="CHEBI:456216"/>
        <dbReference type="EC" id="5.6.2.4"/>
    </reaction>
</comment>
<organism evidence="18 19">
    <name type="scientific">Halalkalibacter wakoensis JCM 9140</name>
    <dbReference type="NCBI Taxonomy" id="1236970"/>
    <lineage>
        <taxon>Bacteria</taxon>
        <taxon>Bacillati</taxon>
        <taxon>Bacillota</taxon>
        <taxon>Bacilli</taxon>
        <taxon>Bacillales</taxon>
        <taxon>Bacillaceae</taxon>
        <taxon>Halalkalibacter</taxon>
    </lineage>
</organism>
<evidence type="ECO:0000256" key="11">
    <source>
        <dbReference type="ARBA" id="ARBA00034617"/>
    </source>
</evidence>
<reference evidence="18" key="1">
    <citation type="journal article" date="2014" name="Genome Announc.">
        <title>Draft Genome Sequences of Three Alkaliphilic Bacillus Strains, Bacillus wakoensis JCM 9140T, Bacillus akibai JCM 9157T, and Bacillus hemicellulosilyticus JCM 9152T.</title>
        <authorList>
            <person name="Yuki M."/>
            <person name="Oshima K."/>
            <person name="Suda W."/>
            <person name="Oshida Y."/>
            <person name="Kitamura K."/>
            <person name="Iida T."/>
            <person name="Hattori M."/>
            <person name="Ohkuma M."/>
        </authorList>
    </citation>
    <scope>NUCLEOTIDE SEQUENCE [LARGE SCALE GENOMIC DNA]</scope>
    <source>
        <strain evidence="18">JCM 9140</strain>
    </source>
</reference>
<evidence type="ECO:0000256" key="1">
    <source>
        <dbReference type="ARBA" id="ARBA00022722"/>
    </source>
</evidence>
<keyword evidence="7 14" id="KW-0067">ATP-binding</keyword>
<feature type="domain" description="UvrD-like helicase C-terminal" evidence="17">
    <location>
        <begin position="443"/>
        <end position="747"/>
    </location>
</feature>
<keyword evidence="1" id="KW-0540">Nuclease</keyword>
<evidence type="ECO:0000256" key="15">
    <source>
        <dbReference type="SAM" id="Coils"/>
    </source>
</evidence>
<dbReference type="PROSITE" id="PS51198">
    <property type="entry name" value="UVRD_HELICASE_ATP_BIND"/>
    <property type="match status" value="1"/>
</dbReference>
<evidence type="ECO:0000313" key="18">
    <source>
        <dbReference type="EMBL" id="GAE26315.1"/>
    </source>
</evidence>
<dbReference type="STRING" id="1236970.JCM9140_2365"/>
<dbReference type="GO" id="GO:0043138">
    <property type="term" value="F:3'-5' DNA helicase activity"/>
    <property type="evidence" value="ECO:0007669"/>
    <property type="project" value="UniProtKB-EC"/>
</dbReference>
<dbReference type="RefSeq" id="WP_034745797.1">
    <property type="nucleotide sequence ID" value="NZ_BAUT01000022.1"/>
</dbReference>
<dbReference type="Gene3D" id="3.40.50.300">
    <property type="entry name" value="P-loop containing nucleotide triphosphate hydrolases"/>
    <property type="match status" value="4"/>
</dbReference>
<evidence type="ECO:0000256" key="5">
    <source>
        <dbReference type="ARBA" id="ARBA00022806"/>
    </source>
</evidence>
<dbReference type="EMBL" id="BAUT01000022">
    <property type="protein sequence ID" value="GAE26315.1"/>
    <property type="molecule type" value="Genomic_DNA"/>
</dbReference>
<dbReference type="GO" id="GO:0005524">
    <property type="term" value="F:ATP binding"/>
    <property type="evidence" value="ECO:0007669"/>
    <property type="project" value="UniProtKB-UniRule"/>
</dbReference>
<dbReference type="AlphaFoldDB" id="W4Q2Y1"/>
<dbReference type="GO" id="GO:0004527">
    <property type="term" value="F:exonuclease activity"/>
    <property type="evidence" value="ECO:0007669"/>
    <property type="project" value="UniProtKB-KW"/>
</dbReference>
<dbReference type="SUPFAM" id="SSF52540">
    <property type="entry name" value="P-loop containing nucleoside triphosphate hydrolases"/>
    <property type="match status" value="1"/>
</dbReference>
<dbReference type="PROSITE" id="PS51217">
    <property type="entry name" value="UVRD_HELICASE_CTER"/>
    <property type="match status" value="1"/>
</dbReference>
<keyword evidence="4 14" id="KW-0378">Hydrolase</keyword>
<evidence type="ECO:0000256" key="13">
    <source>
        <dbReference type="ARBA" id="ARBA00048988"/>
    </source>
</evidence>
<keyword evidence="8" id="KW-0238">DNA-binding</keyword>
<keyword evidence="9" id="KW-0234">DNA repair</keyword>
<dbReference type="InterPro" id="IPR038726">
    <property type="entry name" value="PDDEXK_AddAB-type"/>
</dbReference>
<keyword evidence="5 14" id="KW-0347">Helicase</keyword>
<dbReference type="InterPro" id="IPR011335">
    <property type="entry name" value="Restrct_endonuc-II-like"/>
</dbReference>
<dbReference type="GO" id="GO:0005829">
    <property type="term" value="C:cytosol"/>
    <property type="evidence" value="ECO:0007669"/>
    <property type="project" value="TreeGrafter"/>
</dbReference>
<dbReference type="Pfam" id="PF12705">
    <property type="entry name" value="PDDEXK_1"/>
    <property type="match status" value="1"/>
</dbReference>
<keyword evidence="10" id="KW-0413">Isomerase</keyword>
<dbReference type="Pfam" id="PF13361">
    <property type="entry name" value="UvrD_C"/>
    <property type="match status" value="1"/>
</dbReference>
<dbReference type="Pfam" id="PF00580">
    <property type="entry name" value="UvrD-helicase"/>
    <property type="match status" value="1"/>
</dbReference>
<dbReference type="EC" id="5.6.2.4" evidence="12"/>
<dbReference type="InterPro" id="IPR000212">
    <property type="entry name" value="DNA_helicase_UvrD/REP"/>
</dbReference>
<evidence type="ECO:0000256" key="9">
    <source>
        <dbReference type="ARBA" id="ARBA00023204"/>
    </source>
</evidence>
<evidence type="ECO:0000256" key="4">
    <source>
        <dbReference type="ARBA" id="ARBA00022801"/>
    </source>
</evidence>
<dbReference type="CDD" id="cd17932">
    <property type="entry name" value="DEXQc_UvrD"/>
    <property type="match status" value="1"/>
</dbReference>
<keyword evidence="6" id="KW-0269">Exonuclease</keyword>
<dbReference type="Proteomes" id="UP000018890">
    <property type="component" value="Unassembled WGS sequence"/>
</dbReference>
<dbReference type="InterPro" id="IPR011604">
    <property type="entry name" value="PDDEXK-like_dom_sf"/>
</dbReference>
<evidence type="ECO:0000256" key="7">
    <source>
        <dbReference type="ARBA" id="ARBA00022840"/>
    </source>
</evidence>
<evidence type="ECO:0000256" key="10">
    <source>
        <dbReference type="ARBA" id="ARBA00023235"/>
    </source>
</evidence>
<evidence type="ECO:0000256" key="2">
    <source>
        <dbReference type="ARBA" id="ARBA00022741"/>
    </source>
</evidence>
<protein>
    <recommendedName>
        <fullName evidence="12">DNA 3'-5' helicase</fullName>
        <ecNumber evidence="12">5.6.2.4</ecNumber>
    </recommendedName>
</protein>
<accession>W4Q2Y1</accession>
<dbReference type="SUPFAM" id="SSF52980">
    <property type="entry name" value="Restriction endonuclease-like"/>
    <property type="match status" value="1"/>
</dbReference>
<evidence type="ECO:0000259" key="16">
    <source>
        <dbReference type="PROSITE" id="PS51198"/>
    </source>
</evidence>
<evidence type="ECO:0000256" key="3">
    <source>
        <dbReference type="ARBA" id="ARBA00022763"/>
    </source>
</evidence>
<evidence type="ECO:0000256" key="6">
    <source>
        <dbReference type="ARBA" id="ARBA00022839"/>
    </source>
</evidence>
<gene>
    <name evidence="18" type="ORF">JCM9140_2365</name>
</gene>
<name>W4Q2Y1_9BACI</name>
<keyword evidence="19" id="KW-1185">Reference proteome</keyword>
<dbReference type="GO" id="GO:0003677">
    <property type="term" value="F:DNA binding"/>
    <property type="evidence" value="ECO:0007669"/>
    <property type="project" value="UniProtKB-KW"/>
</dbReference>
<evidence type="ECO:0000313" key="19">
    <source>
        <dbReference type="Proteomes" id="UP000018890"/>
    </source>
</evidence>
<feature type="binding site" evidence="14">
    <location>
        <begin position="22"/>
        <end position="29"/>
    </location>
    <ligand>
        <name>ATP</name>
        <dbReference type="ChEBI" id="CHEBI:30616"/>
    </ligand>
</feature>
<dbReference type="InterPro" id="IPR014017">
    <property type="entry name" value="DNA_helicase_UvrD-like_C"/>
</dbReference>
<dbReference type="PANTHER" id="PTHR11070">
    <property type="entry name" value="UVRD / RECB / PCRA DNA HELICASE FAMILY MEMBER"/>
    <property type="match status" value="1"/>
</dbReference>
<dbReference type="InterPro" id="IPR014016">
    <property type="entry name" value="UvrD-like_ATP-bd"/>
</dbReference>
<evidence type="ECO:0000256" key="8">
    <source>
        <dbReference type="ARBA" id="ARBA00023125"/>
    </source>
</evidence>
<feature type="coiled-coil region" evidence="15">
    <location>
        <begin position="65"/>
        <end position="92"/>
    </location>
</feature>
<dbReference type="GO" id="GO:0000725">
    <property type="term" value="P:recombinational repair"/>
    <property type="evidence" value="ECO:0007669"/>
    <property type="project" value="TreeGrafter"/>
</dbReference>
<evidence type="ECO:0000256" key="14">
    <source>
        <dbReference type="PROSITE-ProRule" id="PRU00560"/>
    </source>
</evidence>
<comment type="caution">
    <text evidence="18">The sequence shown here is derived from an EMBL/GenBank/DDBJ whole genome shotgun (WGS) entry which is preliminary data.</text>
</comment>
<keyword evidence="3" id="KW-0227">DNA damage</keyword>
<keyword evidence="15" id="KW-0175">Coiled coil</keyword>
<keyword evidence="2 14" id="KW-0547">Nucleotide-binding</keyword>
<evidence type="ECO:0000259" key="17">
    <source>
        <dbReference type="PROSITE" id="PS51217"/>
    </source>
</evidence>
<evidence type="ECO:0000256" key="12">
    <source>
        <dbReference type="ARBA" id="ARBA00034808"/>
    </source>
</evidence>
<comment type="catalytic activity">
    <reaction evidence="11">
        <text>Couples ATP hydrolysis with the unwinding of duplex DNA by translocating in the 3'-5' direction.</text>
        <dbReference type="EC" id="5.6.2.4"/>
    </reaction>
</comment>